<accession>A0A9X1HTQ0</accession>
<reference evidence="3" key="1">
    <citation type="submission" date="2021-09" db="EMBL/GenBank/DDBJ databases">
        <title>Fulvivirga sp. isolated from coastal sediment.</title>
        <authorList>
            <person name="Yu H."/>
        </authorList>
    </citation>
    <scope>NUCLEOTIDE SEQUENCE</scope>
    <source>
        <strain evidence="3">1062</strain>
    </source>
</reference>
<evidence type="ECO:0000313" key="1">
    <source>
        <dbReference type="EMBL" id="MCA6075431.1"/>
    </source>
</evidence>
<evidence type="ECO:0000313" key="2">
    <source>
        <dbReference type="EMBL" id="MCA6076608.1"/>
    </source>
</evidence>
<proteinExistence type="predicted"/>
<protein>
    <recommendedName>
        <fullName evidence="5">2-dehydro-3-deoxyphosphooctonate aldolase</fullName>
    </recommendedName>
</protein>
<keyword evidence="4" id="KW-1185">Reference proteome</keyword>
<gene>
    <name evidence="1" type="ORF">LDX50_11165</name>
    <name evidence="2" type="ORF">LDX50_17135</name>
    <name evidence="3" type="ORF">LDX50_22855</name>
</gene>
<evidence type="ECO:0008006" key="5">
    <source>
        <dbReference type="Google" id="ProtNLM"/>
    </source>
</evidence>
<sequence>MRYGLLLLVILFTRCSPEPVMHVQHMTYLEQGNQGIQLFGISSDISYGYSANNPVNIGGDDLSLGAIRQRLFLNSLAGPEGQSLKYMRIGSCCTFETEHGFDGMGLLDKYQITWEGQSEPVVLYLNMYDPGEIRAPVGFTVRL</sequence>
<dbReference type="EMBL" id="JAIXNE010000004">
    <property type="protein sequence ID" value="MCA6077736.1"/>
    <property type="molecule type" value="Genomic_DNA"/>
</dbReference>
<dbReference type="RefSeq" id="WP_225698532.1">
    <property type="nucleotide sequence ID" value="NZ_JAIXNE010000002.1"/>
</dbReference>
<evidence type="ECO:0000313" key="4">
    <source>
        <dbReference type="Proteomes" id="UP001139409"/>
    </source>
</evidence>
<dbReference type="EMBL" id="JAIXNE010000002">
    <property type="protein sequence ID" value="MCA6075431.1"/>
    <property type="molecule type" value="Genomic_DNA"/>
</dbReference>
<dbReference type="EMBL" id="JAIXNE010000003">
    <property type="protein sequence ID" value="MCA6076608.1"/>
    <property type="molecule type" value="Genomic_DNA"/>
</dbReference>
<comment type="caution">
    <text evidence="3">The sequence shown here is derived from an EMBL/GenBank/DDBJ whole genome shotgun (WGS) entry which is preliminary data.</text>
</comment>
<dbReference type="AlphaFoldDB" id="A0A9X1HTQ0"/>
<evidence type="ECO:0000313" key="3">
    <source>
        <dbReference type="EMBL" id="MCA6077736.1"/>
    </source>
</evidence>
<dbReference type="Proteomes" id="UP001139409">
    <property type="component" value="Unassembled WGS sequence"/>
</dbReference>
<name>A0A9X1HTQ0_9BACT</name>
<organism evidence="3 4">
    <name type="scientific">Fulvivirga sedimenti</name>
    <dbReference type="NCBI Taxonomy" id="2879465"/>
    <lineage>
        <taxon>Bacteria</taxon>
        <taxon>Pseudomonadati</taxon>
        <taxon>Bacteroidota</taxon>
        <taxon>Cytophagia</taxon>
        <taxon>Cytophagales</taxon>
        <taxon>Fulvivirgaceae</taxon>
        <taxon>Fulvivirga</taxon>
    </lineage>
</organism>